<dbReference type="Pfam" id="PF04892">
    <property type="entry name" value="VanZ"/>
    <property type="match status" value="1"/>
</dbReference>
<keyword evidence="4" id="KW-1185">Reference proteome</keyword>
<gene>
    <name evidence="3" type="ORF">CUD01_19950</name>
</gene>
<comment type="caution">
    <text evidence="3">The sequence shown here is derived from an EMBL/GenBank/DDBJ whole genome shotgun (WGS) entry which is preliminary data.</text>
</comment>
<keyword evidence="1" id="KW-0812">Transmembrane</keyword>
<feature type="transmembrane region" description="Helical" evidence="1">
    <location>
        <begin position="154"/>
        <end position="172"/>
    </location>
</feature>
<accession>A0A4Y3KAN0</accession>
<dbReference type="Proteomes" id="UP000315842">
    <property type="component" value="Unassembled WGS sequence"/>
</dbReference>
<name>A0A4Y3KAN0_CELUD</name>
<proteinExistence type="predicted"/>
<feature type="domain" description="VanZ-like" evidence="2">
    <location>
        <begin position="53"/>
        <end position="169"/>
    </location>
</feature>
<dbReference type="InterPro" id="IPR006976">
    <property type="entry name" value="VanZ-like"/>
</dbReference>
<keyword evidence="1" id="KW-1133">Transmembrane helix</keyword>
<feature type="transmembrane region" description="Helical" evidence="1">
    <location>
        <begin position="125"/>
        <end position="142"/>
    </location>
</feature>
<evidence type="ECO:0000256" key="1">
    <source>
        <dbReference type="SAM" id="Phobius"/>
    </source>
</evidence>
<feature type="transmembrane region" description="Helical" evidence="1">
    <location>
        <begin position="12"/>
        <end position="31"/>
    </location>
</feature>
<feature type="transmembrane region" description="Helical" evidence="1">
    <location>
        <begin position="43"/>
        <end position="64"/>
    </location>
</feature>
<evidence type="ECO:0000259" key="2">
    <source>
        <dbReference type="Pfam" id="PF04892"/>
    </source>
</evidence>
<sequence>MTGLWRDVSDLGTVATVLGVVVGGGVFLGSWAYRGVERSASAVWRSVGEALVVAWAIALLAVMLRPLPYPSDPGPDLAPFTGIPAGLDAGSWEVPAVQLGGTALLFVVGGGLLSARLRWGVVRPALAMAAVAALVEGLQHVLHTGRHVATDDVLVAALAGAVGAAVVVALRGRAGRTRARRGTGVLRAEAMG</sequence>
<evidence type="ECO:0000313" key="4">
    <source>
        <dbReference type="Proteomes" id="UP000315842"/>
    </source>
</evidence>
<evidence type="ECO:0000313" key="3">
    <source>
        <dbReference type="EMBL" id="GEA81551.1"/>
    </source>
</evidence>
<reference evidence="3 4" key="1">
    <citation type="submission" date="2019-06" db="EMBL/GenBank/DDBJ databases">
        <title>Whole genome shotgun sequence of Cellulomonas uda NBRC 3747.</title>
        <authorList>
            <person name="Hosoyama A."/>
            <person name="Uohara A."/>
            <person name="Ohji S."/>
            <person name="Ichikawa N."/>
        </authorList>
    </citation>
    <scope>NUCLEOTIDE SEQUENCE [LARGE SCALE GENOMIC DNA]</scope>
    <source>
        <strain evidence="3 4">NBRC 3747</strain>
    </source>
</reference>
<protein>
    <recommendedName>
        <fullName evidence="2">VanZ-like domain-containing protein</fullName>
    </recommendedName>
</protein>
<feature type="transmembrane region" description="Helical" evidence="1">
    <location>
        <begin position="96"/>
        <end position="113"/>
    </location>
</feature>
<dbReference type="AlphaFoldDB" id="A0A4Y3KAN0"/>
<keyword evidence="1" id="KW-0472">Membrane</keyword>
<organism evidence="3 4">
    <name type="scientific">Cellulomonas uda</name>
    <dbReference type="NCBI Taxonomy" id="1714"/>
    <lineage>
        <taxon>Bacteria</taxon>
        <taxon>Bacillati</taxon>
        <taxon>Actinomycetota</taxon>
        <taxon>Actinomycetes</taxon>
        <taxon>Micrococcales</taxon>
        <taxon>Cellulomonadaceae</taxon>
        <taxon>Cellulomonas</taxon>
    </lineage>
</organism>
<dbReference type="EMBL" id="BJLP01000031">
    <property type="protein sequence ID" value="GEA81551.1"/>
    <property type="molecule type" value="Genomic_DNA"/>
</dbReference>